<evidence type="ECO:0000256" key="2">
    <source>
        <dbReference type="SAM" id="Phobius"/>
    </source>
</evidence>
<evidence type="ECO:0000313" key="4">
    <source>
        <dbReference type="Proteomes" id="UP000004625"/>
    </source>
</evidence>
<feature type="region of interest" description="Disordered" evidence="1">
    <location>
        <begin position="39"/>
        <end position="58"/>
    </location>
</feature>
<name>G9ZKE6_9LACO</name>
<organism evidence="3 4">
    <name type="scientific">Lentilactobacillus parafarraginis F0439</name>
    <dbReference type="NCBI Taxonomy" id="797515"/>
    <lineage>
        <taxon>Bacteria</taxon>
        <taxon>Bacillati</taxon>
        <taxon>Bacillota</taxon>
        <taxon>Bacilli</taxon>
        <taxon>Lactobacillales</taxon>
        <taxon>Lactobacillaceae</taxon>
        <taxon>Lentilactobacillus</taxon>
    </lineage>
</organism>
<keyword evidence="2" id="KW-0472">Membrane</keyword>
<comment type="caution">
    <text evidence="3">The sequence shown here is derived from an EMBL/GenBank/DDBJ whole genome shotgun (WGS) entry which is preliminary data.</text>
</comment>
<keyword evidence="4" id="KW-1185">Reference proteome</keyword>
<sequence>MHSYKSLFLKIGISLMTATVIGSIGATSAVSVIQAEEIDPSTSTQKDNPINDPSSKDGQVINSLNDGTSINQEINNQIQLQQIPEASQAEARQQMQDFFNPNSSNYMNAESLTAWSGQGSPTLGLGNKKHGLISDGELGSTFNVAIGAAVMGVAGGVGGLIKKKGKQFVLKLLKSRLKATLAAMGLSVSGYVLGKAIEFVLDLTSPGDEIAKYIDDHDKKPGNGYIEWS</sequence>
<gene>
    <name evidence="3" type="ORF">HMPREF9103_00194</name>
</gene>
<evidence type="ECO:0000313" key="3">
    <source>
        <dbReference type="EMBL" id="EHM01075.1"/>
    </source>
</evidence>
<dbReference type="EMBL" id="AGEY01000012">
    <property type="protein sequence ID" value="EHM01075.1"/>
    <property type="molecule type" value="Genomic_DNA"/>
</dbReference>
<dbReference type="AlphaFoldDB" id="G9ZKE6"/>
<feature type="transmembrane region" description="Helical" evidence="2">
    <location>
        <begin position="142"/>
        <end position="161"/>
    </location>
</feature>
<accession>G9ZKE6</accession>
<evidence type="ECO:0000256" key="1">
    <source>
        <dbReference type="SAM" id="MobiDB-lite"/>
    </source>
</evidence>
<feature type="compositionally biased region" description="Polar residues" evidence="1">
    <location>
        <begin position="40"/>
        <end position="58"/>
    </location>
</feature>
<dbReference type="HOGENOM" id="CLU_1208554_0_0_9"/>
<feature type="transmembrane region" description="Helical" evidence="2">
    <location>
        <begin position="7"/>
        <end position="33"/>
    </location>
</feature>
<protein>
    <submittedName>
        <fullName evidence="3">Uncharacterized protein</fullName>
    </submittedName>
</protein>
<reference evidence="3 4" key="1">
    <citation type="submission" date="2011-09" db="EMBL/GenBank/DDBJ databases">
        <authorList>
            <person name="Weinstock G."/>
            <person name="Sodergren E."/>
            <person name="Clifton S."/>
            <person name="Fulton L."/>
            <person name="Fulton B."/>
            <person name="Courtney L."/>
            <person name="Fronick C."/>
            <person name="Harrison M."/>
            <person name="Strong C."/>
            <person name="Farmer C."/>
            <person name="Delahaunty K."/>
            <person name="Markovic C."/>
            <person name="Hall O."/>
            <person name="Minx P."/>
            <person name="Tomlinson C."/>
            <person name="Mitreva M."/>
            <person name="Hou S."/>
            <person name="Chen J."/>
            <person name="Wollam A."/>
            <person name="Pepin K.H."/>
            <person name="Johnson M."/>
            <person name="Bhonagiri V."/>
            <person name="Zhang X."/>
            <person name="Suruliraj S."/>
            <person name="Warren W."/>
            <person name="Chinwalla A."/>
            <person name="Mardis E.R."/>
            <person name="Wilson R.K."/>
        </authorList>
    </citation>
    <scope>NUCLEOTIDE SEQUENCE [LARGE SCALE GENOMIC DNA]</scope>
    <source>
        <strain evidence="3 4">F0439</strain>
    </source>
</reference>
<keyword evidence="2" id="KW-0812">Transmembrane</keyword>
<dbReference type="eggNOG" id="ENOG5033NZ2">
    <property type="taxonomic scope" value="Bacteria"/>
</dbReference>
<proteinExistence type="predicted"/>
<keyword evidence="2" id="KW-1133">Transmembrane helix</keyword>
<dbReference type="PATRIC" id="fig|797515.3.peg.177"/>
<dbReference type="Proteomes" id="UP000004625">
    <property type="component" value="Unassembled WGS sequence"/>
</dbReference>